<sequence length="384" mass="42939">MTASSFTSSPTDSPDASRIVVEYVNPERKRNGDEAGASKTYKIIGLLLLTIQQASMPLMVRYSRIRTDKAIFLTTSSVFMMEVIKITVCSLILIGKERSISRFFAMCKDTIFCQPWETCKICIPALIYTLQNNLYYVALSHLEATTFCVTYQFKIFTTAIFLMMMMNRKISCAQWSSLVMLAVGVVAVQLQQQTDDNVSKKGVDQNPLLGLAAALSMCFTSAFAGVYLEKILKGSKVNVWMQNIRLAVFGLPISAFTLYYKDYDAIMEDGLLHGWDWLVWTITANNSVGGLLIAVVMKYADNILKTYAQSMAILGAAVGSAIWFEFAPNRTFLLGTMLVILSMYLYTKYPAKTRSGRMVNPRPVVEVLLHNPVRSLKPTFINSS</sequence>
<organism evidence="8 9">
    <name type="scientific">Plectus sambesii</name>
    <dbReference type="NCBI Taxonomy" id="2011161"/>
    <lineage>
        <taxon>Eukaryota</taxon>
        <taxon>Metazoa</taxon>
        <taxon>Ecdysozoa</taxon>
        <taxon>Nematoda</taxon>
        <taxon>Chromadorea</taxon>
        <taxon>Plectida</taxon>
        <taxon>Plectina</taxon>
        <taxon>Plectoidea</taxon>
        <taxon>Plectidae</taxon>
        <taxon>Plectus</taxon>
    </lineage>
</organism>
<evidence type="ECO:0000256" key="4">
    <source>
        <dbReference type="ARBA" id="ARBA00022692"/>
    </source>
</evidence>
<keyword evidence="5 7" id="KW-1133">Transmembrane helix</keyword>
<feature type="transmembrane region" description="Helical" evidence="7">
    <location>
        <begin position="307"/>
        <end position="324"/>
    </location>
</feature>
<evidence type="ECO:0000256" key="1">
    <source>
        <dbReference type="ARBA" id="ARBA00004141"/>
    </source>
</evidence>
<keyword evidence="6 7" id="KW-0472">Membrane</keyword>
<feature type="transmembrane region" description="Helical" evidence="7">
    <location>
        <begin position="240"/>
        <end position="260"/>
    </location>
</feature>
<keyword evidence="4 7" id="KW-0812">Transmembrane</keyword>
<evidence type="ECO:0000313" key="9">
    <source>
        <dbReference type="WBParaSite" id="PSAMB.scaffold1485size30890.g13322.t1"/>
    </source>
</evidence>
<name>A0A914V2T9_9BILA</name>
<evidence type="ECO:0000256" key="5">
    <source>
        <dbReference type="ARBA" id="ARBA00022989"/>
    </source>
</evidence>
<evidence type="ECO:0000256" key="2">
    <source>
        <dbReference type="ARBA" id="ARBA00009976"/>
    </source>
</evidence>
<dbReference type="PIRSF" id="PIRSF005799">
    <property type="entry name" value="UDP-gal_transpt"/>
    <property type="match status" value="1"/>
</dbReference>
<reference evidence="9" key="1">
    <citation type="submission" date="2022-11" db="UniProtKB">
        <authorList>
            <consortium name="WormBaseParasite"/>
        </authorList>
    </citation>
    <scope>IDENTIFICATION</scope>
</reference>
<dbReference type="WBParaSite" id="PSAMB.scaffold1485size30890.g13322.t1">
    <property type="protein sequence ID" value="PSAMB.scaffold1485size30890.g13322.t1"/>
    <property type="gene ID" value="PSAMB.scaffold1485size30890.g13322"/>
</dbReference>
<evidence type="ECO:0000313" key="8">
    <source>
        <dbReference type="Proteomes" id="UP000887566"/>
    </source>
</evidence>
<keyword evidence="3" id="KW-0813">Transport</keyword>
<dbReference type="InterPro" id="IPR007271">
    <property type="entry name" value="Nuc_sug_transpt"/>
</dbReference>
<evidence type="ECO:0000256" key="3">
    <source>
        <dbReference type="ARBA" id="ARBA00022597"/>
    </source>
</evidence>
<feature type="transmembrane region" description="Helical" evidence="7">
    <location>
        <begin position="330"/>
        <end position="347"/>
    </location>
</feature>
<dbReference type="PANTHER" id="PTHR10231">
    <property type="entry name" value="NUCLEOTIDE-SUGAR TRANSMEMBRANE TRANSPORTER"/>
    <property type="match status" value="1"/>
</dbReference>
<protein>
    <submittedName>
        <fullName evidence="9">Uncharacterized protein</fullName>
    </submittedName>
</protein>
<dbReference type="GO" id="GO:0000139">
    <property type="term" value="C:Golgi membrane"/>
    <property type="evidence" value="ECO:0007669"/>
    <property type="project" value="InterPro"/>
</dbReference>
<feature type="transmembrane region" description="Helical" evidence="7">
    <location>
        <begin position="280"/>
        <end position="300"/>
    </location>
</feature>
<accession>A0A914V2T9</accession>
<dbReference type="NCBIfam" id="TIGR00803">
    <property type="entry name" value="nst"/>
    <property type="match status" value="1"/>
</dbReference>
<dbReference type="AlphaFoldDB" id="A0A914V2T9"/>
<evidence type="ECO:0000256" key="7">
    <source>
        <dbReference type="SAM" id="Phobius"/>
    </source>
</evidence>
<comment type="similarity">
    <text evidence="2">Belongs to the nucleotide-sugar transporter family. SLC35A subfamily.</text>
</comment>
<dbReference type="GO" id="GO:0015165">
    <property type="term" value="F:pyrimidine nucleotide-sugar transmembrane transporter activity"/>
    <property type="evidence" value="ECO:0007669"/>
    <property type="project" value="InterPro"/>
</dbReference>
<dbReference type="InterPro" id="IPR037185">
    <property type="entry name" value="EmrE-like"/>
</dbReference>
<keyword evidence="3" id="KW-0762">Sugar transport</keyword>
<dbReference type="Pfam" id="PF04142">
    <property type="entry name" value="Nuc_sug_transp"/>
    <property type="match status" value="1"/>
</dbReference>
<keyword evidence="8" id="KW-1185">Reference proteome</keyword>
<feature type="transmembrane region" description="Helical" evidence="7">
    <location>
        <begin position="208"/>
        <end position="228"/>
    </location>
</feature>
<feature type="transmembrane region" description="Helical" evidence="7">
    <location>
        <begin position="71"/>
        <end position="94"/>
    </location>
</feature>
<dbReference type="Proteomes" id="UP000887566">
    <property type="component" value="Unplaced"/>
</dbReference>
<evidence type="ECO:0000256" key="6">
    <source>
        <dbReference type="ARBA" id="ARBA00023136"/>
    </source>
</evidence>
<proteinExistence type="inferred from homology"/>
<comment type="subcellular location">
    <subcellularLocation>
        <location evidence="1">Membrane</location>
        <topology evidence="1">Multi-pass membrane protein</topology>
    </subcellularLocation>
</comment>
<dbReference type="SUPFAM" id="SSF103481">
    <property type="entry name" value="Multidrug resistance efflux transporter EmrE"/>
    <property type="match status" value="1"/>
</dbReference>
<feature type="transmembrane region" description="Helical" evidence="7">
    <location>
        <begin position="170"/>
        <end position="188"/>
    </location>
</feature>